<feature type="compositionally biased region" description="Low complexity" evidence="1">
    <location>
        <begin position="54"/>
        <end position="71"/>
    </location>
</feature>
<gene>
    <name evidence="3" type="ORF">FXF65_33205</name>
</gene>
<keyword evidence="2" id="KW-1133">Transmembrane helix</keyword>
<accession>A0A5D0TX98</accession>
<feature type="compositionally biased region" description="Basic and acidic residues" evidence="1">
    <location>
        <begin position="208"/>
        <end position="242"/>
    </location>
</feature>
<sequence>MSDQGERGVRWTEMNDGEPRDESREAADATATGPRMTFPDPEAVLPAPAPPAEALPAEAQPAEAPAAAGKGAEAHDVWGKVEDRPAAPLDDDDEWEKSPTDSWRTDAPSEEWKDVEWRPEPSEEWSQVPSEESGAEDDVKVAPVRDDEPPQWDDSLFDENSADQGGDDNYVPAVPTGAGLPAKPGKPSSGNWQMPDWMADEAAADAKLGGDGKSEKRRERRERRERPERPERPERDVFDEGGGRSKLILIGGVGLLVAALAAAGAVYFLKGGDDEPAKPSGNAGRTASAERTETARVEMPPDKRLARFAGRPSRMLGRVADVRSGLSYPRLAAPWQVPTKQNKLGTTGWSGQQILVTERHGAQFWYGQLLTGTLPPSLLSSYHGPDNVKDITGLAAQAFEAQYYAFPHKSAPLASQAMVVDGHRGWLVASYLSYRRTGVRATGEIVATAVIDTGRKAPAVVFASMPNTHKKQYPDINEFFGRLKLAS</sequence>
<feature type="compositionally biased region" description="Basic and acidic residues" evidence="1">
    <location>
        <begin position="17"/>
        <end position="27"/>
    </location>
</feature>
<evidence type="ECO:0000313" key="3">
    <source>
        <dbReference type="EMBL" id="TYC09965.1"/>
    </source>
</evidence>
<feature type="compositionally biased region" description="Basic and acidic residues" evidence="1">
    <location>
        <begin position="110"/>
        <end position="121"/>
    </location>
</feature>
<name>A0A5D0TX98_9ACTN</name>
<dbReference type="AlphaFoldDB" id="A0A5D0TX98"/>
<protein>
    <submittedName>
        <fullName evidence="3">Uncharacterized protein</fullName>
    </submittedName>
</protein>
<feature type="compositionally biased region" description="Acidic residues" evidence="1">
    <location>
        <begin position="149"/>
        <end position="161"/>
    </location>
</feature>
<proteinExistence type="predicted"/>
<organism evidence="3 4">
    <name type="scientific">Actinomadura syzygii</name>
    <dbReference type="NCBI Taxonomy" id="1427538"/>
    <lineage>
        <taxon>Bacteria</taxon>
        <taxon>Bacillati</taxon>
        <taxon>Actinomycetota</taxon>
        <taxon>Actinomycetes</taxon>
        <taxon>Streptosporangiales</taxon>
        <taxon>Thermomonosporaceae</taxon>
        <taxon>Actinomadura</taxon>
    </lineage>
</organism>
<reference evidence="3 4" key="1">
    <citation type="submission" date="2019-08" db="EMBL/GenBank/DDBJ databases">
        <title>Actinomadura sp. nov. CYP1-5 isolated from mountain soil.</title>
        <authorList>
            <person name="Songsumanus A."/>
            <person name="Kuncharoen N."/>
            <person name="Kudo T."/>
            <person name="Yuki M."/>
            <person name="Igarashi Y."/>
            <person name="Tanasupawat S."/>
        </authorList>
    </citation>
    <scope>NUCLEOTIDE SEQUENCE [LARGE SCALE GENOMIC DNA]</scope>
    <source>
        <strain evidence="3 4">GKU157</strain>
    </source>
</reference>
<dbReference type="EMBL" id="VSFF01000013">
    <property type="protein sequence ID" value="TYC09965.1"/>
    <property type="molecule type" value="Genomic_DNA"/>
</dbReference>
<feature type="compositionally biased region" description="Basic and acidic residues" evidence="1">
    <location>
        <begin position="72"/>
        <end position="85"/>
    </location>
</feature>
<evidence type="ECO:0000256" key="2">
    <source>
        <dbReference type="SAM" id="Phobius"/>
    </source>
</evidence>
<keyword evidence="2" id="KW-0472">Membrane</keyword>
<feature type="region of interest" description="Disordered" evidence="1">
    <location>
        <begin position="272"/>
        <end position="296"/>
    </location>
</feature>
<evidence type="ECO:0000256" key="1">
    <source>
        <dbReference type="SAM" id="MobiDB-lite"/>
    </source>
</evidence>
<comment type="caution">
    <text evidence="3">The sequence shown here is derived from an EMBL/GenBank/DDBJ whole genome shotgun (WGS) entry which is preliminary data.</text>
</comment>
<keyword evidence="2" id="KW-0812">Transmembrane</keyword>
<keyword evidence="4" id="KW-1185">Reference proteome</keyword>
<feature type="compositionally biased region" description="Basic and acidic residues" evidence="1">
    <location>
        <begin position="137"/>
        <end position="148"/>
    </location>
</feature>
<dbReference type="Proteomes" id="UP000322634">
    <property type="component" value="Unassembled WGS sequence"/>
</dbReference>
<feature type="region of interest" description="Disordered" evidence="1">
    <location>
        <begin position="1"/>
        <end position="242"/>
    </location>
</feature>
<dbReference type="OrthoDB" id="3971500at2"/>
<feature type="transmembrane region" description="Helical" evidence="2">
    <location>
        <begin position="247"/>
        <end position="269"/>
    </location>
</feature>
<evidence type="ECO:0000313" key="4">
    <source>
        <dbReference type="Proteomes" id="UP000322634"/>
    </source>
</evidence>
<feature type="compositionally biased region" description="Basic and acidic residues" evidence="1">
    <location>
        <begin position="1"/>
        <end position="10"/>
    </location>
</feature>
<dbReference type="RefSeq" id="WP_148354014.1">
    <property type="nucleotide sequence ID" value="NZ_JBHSBF010000005.1"/>
</dbReference>